<evidence type="ECO:0000256" key="1">
    <source>
        <dbReference type="ARBA" id="ARBA00004533"/>
    </source>
</evidence>
<feature type="binding site" description="axial binding residue" evidence="20">
    <location>
        <position position="175"/>
    </location>
    <ligand>
        <name>heme c</name>
        <dbReference type="ChEBI" id="CHEBI:61717"/>
        <label>2</label>
    </ligand>
    <ligandPart>
        <name>Fe</name>
        <dbReference type="ChEBI" id="CHEBI:18248"/>
    </ligandPart>
</feature>
<dbReference type="Pfam" id="PF14715">
    <property type="entry name" value="FixP_N"/>
    <property type="match status" value="1"/>
</dbReference>
<keyword evidence="9 22" id="KW-0812">Transmembrane</keyword>
<keyword evidence="13 19" id="KW-0249">Electron transport</keyword>
<evidence type="ECO:0000256" key="12">
    <source>
        <dbReference type="ARBA" id="ARBA00022781"/>
    </source>
</evidence>
<comment type="cofactor">
    <cofactor evidence="19 21">
        <name>heme c</name>
        <dbReference type="ChEBI" id="CHEBI:61717"/>
    </cofactor>
    <text evidence="19 21">Binds 2 heme C groups per subunit.</text>
</comment>
<dbReference type="GO" id="GO:0005886">
    <property type="term" value="C:plasma membrane"/>
    <property type="evidence" value="ECO:0007669"/>
    <property type="project" value="UniProtKB-SubCell"/>
</dbReference>
<accession>A0A1Y6C7N1</accession>
<dbReference type="PRINTS" id="PR00605">
    <property type="entry name" value="CYTCHROMECIC"/>
</dbReference>
<keyword evidence="25" id="KW-1185">Reference proteome</keyword>
<evidence type="ECO:0000256" key="4">
    <source>
        <dbReference type="ARBA" id="ARBA00022448"/>
    </source>
</evidence>
<dbReference type="AlphaFoldDB" id="A0A1Y6C7N1"/>
<keyword evidence="5 19" id="KW-1003">Cell membrane</keyword>
<evidence type="ECO:0000256" key="6">
    <source>
        <dbReference type="ARBA" id="ARBA00022519"/>
    </source>
</evidence>
<dbReference type="SUPFAM" id="SSF46626">
    <property type="entry name" value="Cytochrome c"/>
    <property type="match status" value="2"/>
</dbReference>
<dbReference type="InterPro" id="IPR032858">
    <property type="entry name" value="CcoP_N"/>
</dbReference>
<dbReference type="InterPro" id="IPR004678">
    <property type="entry name" value="Cyt_c_oxidase_cbb3_su3"/>
</dbReference>
<evidence type="ECO:0000256" key="21">
    <source>
        <dbReference type="PIRSR" id="PIRSR000006-2"/>
    </source>
</evidence>
<dbReference type="InterPro" id="IPR008168">
    <property type="entry name" value="Cyt_C_IC"/>
</dbReference>
<dbReference type="RefSeq" id="WP_085123849.1">
    <property type="nucleotide sequence ID" value="NZ_FWZX01000014.1"/>
</dbReference>
<dbReference type="GO" id="GO:0005506">
    <property type="term" value="F:iron ion binding"/>
    <property type="evidence" value="ECO:0007669"/>
    <property type="project" value="InterPro"/>
</dbReference>
<dbReference type="GO" id="GO:0009055">
    <property type="term" value="F:electron transfer activity"/>
    <property type="evidence" value="ECO:0007669"/>
    <property type="project" value="InterPro"/>
</dbReference>
<evidence type="ECO:0000256" key="7">
    <source>
        <dbReference type="ARBA" id="ARBA00022617"/>
    </source>
</evidence>
<feature type="binding site" description="covalent" evidence="21">
    <location>
        <position position="221"/>
    </location>
    <ligand>
        <name>heme c</name>
        <dbReference type="ChEBI" id="CHEBI:61717"/>
        <label>2</label>
    </ligand>
</feature>
<dbReference type="InterPro" id="IPR038414">
    <property type="entry name" value="CcoP_N_sf"/>
</dbReference>
<keyword evidence="16 19" id="KW-0408">Iron</keyword>
<evidence type="ECO:0000256" key="18">
    <source>
        <dbReference type="ARBA" id="ARBA00023136"/>
    </source>
</evidence>
<dbReference type="GO" id="GO:0016491">
    <property type="term" value="F:oxidoreductase activity"/>
    <property type="evidence" value="ECO:0007669"/>
    <property type="project" value="UniProtKB-KW"/>
</dbReference>
<dbReference type="PANTHER" id="PTHR33751">
    <property type="entry name" value="CBB3-TYPE CYTOCHROME C OXIDASE SUBUNIT FIXP"/>
    <property type="match status" value="1"/>
</dbReference>
<feature type="binding site" description="covalent" evidence="21">
    <location>
        <position position="125"/>
    </location>
    <ligand>
        <name>heme c</name>
        <dbReference type="ChEBI" id="CHEBI:61717"/>
        <label>1</label>
    </ligand>
</feature>
<dbReference type="EMBL" id="FWZX01000014">
    <property type="protein sequence ID" value="SMF40454.1"/>
    <property type="molecule type" value="Genomic_DNA"/>
</dbReference>
<evidence type="ECO:0000256" key="15">
    <source>
        <dbReference type="ARBA" id="ARBA00023002"/>
    </source>
</evidence>
<keyword evidence="8 19" id="KW-0679">Respiratory chain</keyword>
<dbReference type="PROSITE" id="PS51007">
    <property type="entry name" value="CYTC"/>
    <property type="match status" value="2"/>
</dbReference>
<keyword evidence="7 19" id="KW-0349">Heme</keyword>
<organism evidence="24 25">
    <name type="scientific">Tistlia consotensis USBA 355</name>
    <dbReference type="NCBI Taxonomy" id="560819"/>
    <lineage>
        <taxon>Bacteria</taxon>
        <taxon>Pseudomonadati</taxon>
        <taxon>Pseudomonadota</taxon>
        <taxon>Alphaproteobacteria</taxon>
        <taxon>Rhodospirillales</taxon>
        <taxon>Rhodovibrionaceae</taxon>
        <taxon>Tistlia</taxon>
    </lineage>
</organism>
<proteinExistence type="inferred from homology"/>
<dbReference type="PIRSF" id="PIRSF000006">
    <property type="entry name" value="Cbb3-Cox_fixP"/>
    <property type="match status" value="1"/>
</dbReference>
<feature type="domain" description="Cytochrome c" evidence="23">
    <location>
        <begin position="109"/>
        <end position="198"/>
    </location>
</feature>
<keyword evidence="17 19" id="KW-0406">Ion transport</keyword>
<feature type="binding site" description="axial binding residue" evidence="20">
    <location>
        <position position="222"/>
    </location>
    <ligand>
        <name>heme c</name>
        <dbReference type="ChEBI" id="CHEBI:61717"/>
        <label>2</label>
    </ligand>
    <ligandPart>
        <name>Fe</name>
        <dbReference type="ChEBI" id="CHEBI:18248"/>
    </ligandPart>
</feature>
<dbReference type="UniPathway" id="UPA00705"/>
<comment type="function">
    <text evidence="19">C-type cytochrome. Part of the cbb3-type cytochrome c oxidase complex.</text>
</comment>
<evidence type="ECO:0000256" key="14">
    <source>
        <dbReference type="ARBA" id="ARBA00022989"/>
    </source>
</evidence>
<comment type="subcellular location">
    <subcellularLocation>
        <location evidence="1 19">Cell inner membrane</location>
    </subcellularLocation>
</comment>
<keyword evidence="11" id="KW-0677">Repeat</keyword>
<feature type="binding site" description="covalent" evidence="21">
    <location>
        <position position="122"/>
    </location>
    <ligand>
        <name>heme c</name>
        <dbReference type="ChEBI" id="CHEBI:61717"/>
        <label>1</label>
    </ligand>
</feature>
<dbReference type="InterPro" id="IPR009056">
    <property type="entry name" value="Cyt_c-like_dom"/>
</dbReference>
<keyword evidence="6 19" id="KW-0997">Cell inner membrane</keyword>
<dbReference type="InterPro" id="IPR050597">
    <property type="entry name" value="Cytochrome_c_Oxidase_Subunit"/>
</dbReference>
<evidence type="ECO:0000256" key="20">
    <source>
        <dbReference type="PIRSR" id="PIRSR000006-1"/>
    </source>
</evidence>
<dbReference type="NCBIfam" id="TIGR00782">
    <property type="entry name" value="ccoP"/>
    <property type="match status" value="1"/>
</dbReference>
<keyword evidence="10 19" id="KW-0479">Metal-binding</keyword>
<keyword evidence="18 19" id="KW-0472">Membrane</keyword>
<evidence type="ECO:0000256" key="22">
    <source>
        <dbReference type="SAM" id="Phobius"/>
    </source>
</evidence>
<name>A0A1Y6C7N1_9PROT</name>
<dbReference type="InterPro" id="IPR036909">
    <property type="entry name" value="Cyt_c-like_dom_sf"/>
</dbReference>
<evidence type="ECO:0000256" key="16">
    <source>
        <dbReference type="ARBA" id="ARBA00023004"/>
    </source>
</evidence>
<sequence length="289" mass="31165">MPTKIEKDAVTGTQTTGHEWDGIKELNTPLPKWWLYTFYACILWSLVYWVLYPAIPYITGATRGILGWSSRTQITEQLATAHAAQAEYLKGIHDTQLAAIPDNPKLFEFARRGGEVAFNDNCAPCHGVGGSGNPGGFPVLADDVWLWGGTLAAIQQTVTHGIRWSDDADTRVSEMPTFGEILSHDEINNVAEYVLSLSGRADDPKAAEAGAQVFTDNCAACHGDKGQGSHDVGAPRLSDAVWLYGGTKADIVSQVTKPKHGVMPAWSGRLDADTIKMLAVYVHSLGGGK</sequence>
<dbReference type="Gene3D" id="1.10.760.10">
    <property type="entry name" value="Cytochrome c-like domain"/>
    <property type="match status" value="2"/>
</dbReference>
<protein>
    <recommendedName>
        <fullName evidence="19">Cbb3-type cytochrome c oxidase subunit</fullName>
    </recommendedName>
</protein>
<dbReference type="GO" id="GO:1902600">
    <property type="term" value="P:proton transmembrane transport"/>
    <property type="evidence" value="ECO:0007669"/>
    <property type="project" value="UniProtKB-KW"/>
</dbReference>
<evidence type="ECO:0000256" key="3">
    <source>
        <dbReference type="ARBA" id="ARBA00006113"/>
    </source>
</evidence>
<comment type="similarity">
    <text evidence="3 19">Belongs to the CcoP / FixP family.</text>
</comment>
<dbReference type="Pfam" id="PF13442">
    <property type="entry name" value="Cytochrome_CBB3"/>
    <property type="match status" value="1"/>
</dbReference>
<feature type="binding site" description="covalent" evidence="21">
    <location>
        <position position="218"/>
    </location>
    <ligand>
        <name>heme c</name>
        <dbReference type="ChEBI" id="CHEBI:61717"/>
        <label>2</label>
    </ligand>
</feature>
<evidence type="ECO:0000256" key="9">
    <source>
        <dbReference type="ARBA" id="ARBA00022692"/>
    </source>
</evidence>
<feature type="transmembrane region" description="Helical" evidence="22">
    <location>
        <begin position="33"/>
        <end position="55"/>
    </location>
</feature>
<feature type="domain" description="Cytochrome c" evidence="23">
    <location>
        <begin position="205"/>
        <end position="286"/>
    </location>
</feature>
<dbReference type="Gene3D" id="6.10.280.130">
    <property type="match status" value="1"/>
</dbReference>
<evidence type="ECO:0000256" key="13">
    <source>
        <dbReference type="ARBA" id="ARBA00022982"/>
    </source>
</evidence>
<evidence type="ECO:0000256" key="10">
    <source>
        <dbReference type="ARBA" id="ARBA00022723"/>
    </source>
</evidence>
<comment type="pathway">
    <text evidence="2 19">Energy metabolism; oxidative phosphorylation.</text>
</comment>
<keyword evidence="12 19" id="KW-0375">Hydrogen ion transport</keyword>
<dbReference type="STRING" id="560819.SAMN05428998_11420"/>
<comment type="subunit">
    <text evidence="19">Component of the cbb3-type cytochrome c oxidase.</text>
</comment>
<dbReference type="GO" id="GO:0020037">
    <property type="term" value="F:heme binding"/>
    <property type="evidence" value="ECO:0007669"/>
    <property type="project" value="InterPro"/>
</dbReference>
<evidence type="ECO:0000313" key="24">
    <source>
        <dbReference type="EMBL" id="SMF40454.1"/>
    </source>
</evidence>
<evidence type="ECO:0000256" key="11">
    <source>
        <dbReference type="ARBA" id="ARBA00022737"/>
    </source>
</evidence>
<evidence type="ECO:0000259" key="23">
    <source>
        <dbReference type="PROSITE" id="PS51007"/>
    </source>
</evidence>
<reference evidence="24 25" key="1">
    <citation type="submission" date="2017-04" db="EMBL/GenBank/DDBJ databases">
        <authorList>
            <person name="Afonso C.L."/>
            <person name="Miller P.J."/>
            <person name="Scott M.A."/>
            <person name="Spackman E."/>
            <person name="Goraichik I."/>
            <person name="Dimitrov K.M."/>
            <person name="Suarez D.L."/>
            <person name="Swayne D.E."/>
        </authorList>
    </citation>
    <scope>NUCLEOTIDE SEQUENCE [LARGE SCALE GENOMIC DNA]</scope>
    <source>
        <strain evidence="24 25">USBA 355</strain>
    </source>
</reference>
<keyword evidence="4 19" id="KW-0813">Transport</keyword>
<dbReference type="GO" id="GO:0006119">
    <property type="term" value="P:oxidative phosphorylation"/>
    <property type="evidence" value="ECO:0007669"/>
    <property type="project" value="UniProtKB-UniPathway"/>
</dbReference>
<dbReference type="PANTHER" id="PTHR33751:SF1">
    <property type="entry name" value="CBB3-TYPE CYTOCHROME C OXIDASE SUBUNIT FIXP"/>
    <property type="match status" value="1"/>
</dbReference>
<evidence type="ECO:0000256" key="8">
    <source>
        <dbReference type="ARBA" id="ARBA00022660"/>
    </source>
</evidence>
<dbReference type="Proteomes" id="UP000192917">
    <property type="component" value="Unassembled WGS sequence"/>
</dbReference>
<gene>
    <name evidence="24" type="ORF">SAMN05428998_11420</name>
</gene>
<feature type="binding site" description="axial binding residue" evidence="20">
    <location>
        <position position="126"/>
    </location>
    <ligand>
        <name>heme c</name>
        <dbReference type="ChEBI" id="CHEBI:61717"/>
        <label>1</label>
    </ligand>
    <ligandPart>
        <name>Fe</name>
        <dbReference type="ChEBI" id="CHEBI:18248"/>
    </ligandPart>
</feature>
<dbReference type="Pfam" id="PF00034">
    <property type="entry name" value="Cytochrom_C"/>
    <property type="match status" value="1"/>
</dbReference>
<keyword evidence="14 22" id="KW-1133">Transmembrane helix</keyword>
<evidence type="ECO:0000256" key="2">
    <source>
        <dbReference type="ARBA" id="ARBA00004673"/>
    </source>
</evidence>
<evidence type="ECO:0000256" key="19">
    <source>
        <dbReference type="PIRNR" id="PIRNR000006"/>
    </source>
</evidence>
<evidence type="ECO:0000256" key="17">
    <source>
        <dbReference type="ARBA" id="ARBA00023065"/>
    </source>
</evidence>
<keyword evidence="15 19" id="KW-0560">Oxidoreductase</keyword>
<evidence type="ECO:0000313" key="25">
    <source>
        <dbReference type="Proteomes" id="UP000192917"/>
    </source>
</evidence>
<evidence type="ECO:0000256" key="5">
    <source>
        <dbReference type="ARBA" id="ARBA00022475"/>
    </source>
</evidence>
<feature type="binding site" description="axial binding residue" evidence="20">
    <location>
        <position position="263"/>
    </location>
    <ligand>
        <name>heme c</name>
        <dbReference type="ChEBI" id="CHEBI:61717"/>
        <label>1</label>
    </ligand>
    <ligandPart>
        <name>Fe</name>
        <dbReference type="ChEBI" id="CHEBI:18248"/>
    </ligandPart>
</feature>